<gene>
    <name evidence="1" type="ORF">OIU77_002623</name>
</gene>
<dbReference type="Proteomes" id="UP001141253">
    <property type="component" value="Chromosome 7"/>
</dbReference>
<protein>
    <submittedName>
        <fullName evidence="1">Uncharacterized protein</fullName>
    </submittedName>
</protein>
<sequence>MKTSRRNTCAVLSGSWPRTYLLRSEFLSFCQSHVAVIFRPIRTIQFKALMVRDLCIIALSTINVCK</sequence>
<organism evidence="1 2">
    <name type="scientific">Salix suchowensis</name>
    <dbReference type="NCBI Taxonomy" id="1278906"/>
    <lineage>
        <taxon>Eukaryota</taxon>
        <taxon>Viridiplantae</taxon>
        <taxon>Streptophyta</taxon>
        <taxon>Embryophyta</taxon>
        <taxon>Tracheophyta</taxon>
        <taxon>Spermatophyta</taxon>
        <taxon>Magnoliopsida</taxon>
        <taxon>eudicotyledons</taxon>
        <taxon>Gunneridae</taxon>
        <taxon>Pentapetalae</taxon>
        <taxon>rosids</taxon>
        <taxon>fabids</taxon>
        <taxon>Malpighiales</taxon>
        <taxon>Salicaceae</taxon>
        <taxon>Saliceae</taxon>
        <taxon>Salix</taxon>
    </lineage>
</organism>
<reference evidence="1" key="2">
    <citation type="journal article" date="2023" name="Int. J. Mol. Sci.">
        <title>De Novo Assembly and Annotation of 11 Diverse Shrub Willow (Salix) Genomes Reveals Novel Gene Organization in Sex-Linked Regions.</title>
        <authorList>
            <person name="Hyden B."/>
            <person name="Feng K."/>
            <person name="Yates T.B."/>
            <person name="Jawdy S."/>
            <person name="Cereghino C."/>
            <person name="Smart L.B."/>
            <person name="Muchero W."/>
        </authorList>
    </citation>
    <scope>NUCLEOTIDE SEQUENCE</scope>
    <source>
        <tissue evidence="1">Shoot tip</tissue>
    </source>
</reference>
<proteinExistence type="predicted"/>
<dbReference type="EMBL" id="JAPFFI010000014">
    <property type="protein sequence ID" value="KAJ6366083.1"/>
    <property type="molecule type" value="Genomic_DNA"/>
</dbReference>
<name>A0ABQ9AZS1_9ROSI</name>
<keyword evidence="2" id="KW-1185">Reference proteome</keyword>
<accession>A0ABQ9AZS1</accession>
<evidence type="ECO:0000313" key="2">
    <source>
        <dbReference type="Proteomes" id="UP001141253"/>
    </source>
</evidence>
<comment type="caution">
    <text evidence="1">The sequence shown here is derived from an EMBL/GenBank/DDBJ whole genome shotgun (WGS) entry which is preliminary data.</text>
</comment>
<reference evidence="1" key="1">
    <citation type="submission" date="2022-10" db="EMBL/GenBank/DDBJ databases">
        <authorList>
            <person name="Hyden B.L."/>
            <person name="Feng K."/>
            <person name="Yates T."/>
            <person name="Jawdy S."/>
            <person name="Smart L.B."/>
            <person name="Muchero W."/>
        </authorList>
    </citation>
    <scope>NUCLEOTIDE SEQUENCE</scope>
    <source>
        <tissue evidence="1">Shoot tip</tissue>
    </source>
</reference>
<evidence type="ECO:0000313" key="1">
    <source>
        <dbReference type="EMBL" id="KAJ6366083.1"/>
    </source>
</evidence>